<evidence type="ECO:0000313" key="11">
    <source>
        <dbReference type="EMBL" id="KXT08714.1"/>
    </source>
</evidence>
<feature type="transmembrane region" description="Helical" evidence="10">
    <location>
        <begin position="28"/>
        <end position="47"/>
    </location>
</feature>
<accession>A0A139I1X5</accession>
<evidence type="ECO:0000256" key="8">
    <source>
        <dbReference type="ARBA" id="ARBA00023136"/>
    </source>
</evidence>
<name>A0A139I1X5_9PEZI</name>
<evidence type="ECO:0008006" key="13">
    <source>
        <dbReference type="Google" id="ProtNLM"/>
    </source>
</evidence>
<dbReference type="GO" id="GO:0006506">
    <property type="term" value="P:GPI anchor biosynthetic process"/>
    <property type="evidence" value="ECO:0007669"/>
    <property type="project" value="UniProtKB-UniPathway"/>
</dbReference>
<keyword evidence="7 10" id="KW-1133">Transmembrane helix</keyword>
<comment type="caution">
    <text evidence="11">The sequence shown here is derived from an EMBL/GenBank/DDBJ whole genome shotgun (WGS) entry which is preliminary data.</text>
</comment>
<evidence type="ECO:0000256" key="7">
    <source>
        <dbReference type="ARBA" id="ARBA00022989"/>
    </source>
</evidence>
<dbReference type="Pfam" id="PF10510">
    <property type="entry name" value="PIG-S"/>
    <property type="match status" value="1"/>
</dbReference>
<keyword evidence="5 10" id="KW-0812">Transmembrane</keyword>
<sequence length="533" mass="59024">MEAEPEKTKTAFAQLTSEPSSSIWTRRIIIMAFWSVVVVLGIPLWTWTTSIHRSSLPLEAMNAWAEGKVGHYQIYACTPHYPLQIQLRAPPLNSQESAILAGHTENMLNAQQISPLHSFHVTVDNMKLSNKHNALTVVVKSESSKPSIKLESWQPVLEFNLPRRSLEDLGSVAGFLSQELARLFTNEIASLSYLIKDTPFAANIAPLQLSREQQHESEKKTTRAFKYASTYHLTFSLFTPAASPSAWEIDEAINEYITPLIEQLLPISNFTIDTQVQLYAAFSPSIAGPVFDASRNHWTLQYSDLTGFVNAAEWPLSPSIGFGPTINLVLYVPSLEKCPLLIAESEGTSWIIPQWGGVQIHNPAGKKGNTLTLDDLRPHMLTFADQIAALLGVPSSPPSLPLKINSLTRERATSLIMSASSTLGALSRLTLKLTSIAIPDSVANSVDETLHRLDQACSDLRSGHFQSALENARTAEEEVEKAFFEPSMVGQVYFPDEHKVAVYVPLLGPMAVPLIMSGLKELQKFRQRKQKTK</sequence>
<dbReference type="InterPro" id="IPR019540">
    <property type="entry name" value="PtdIno-glycan_biosynth_class_S"/>
</dbReference>
<comment type="pathway">
    <text evidence="2">Glycolipid biosynthesis; glycosylphosphatidylinositol-anchor biosynthesis.</text>
</comment>
<dbReference type="UniPathway" id="UPA00196"/>
<keyword evidence="6" id="KW-0256">Endoplasmic reticulum</keyword>
<reference evidence="11 12" key="1">
    <citation type="submission" date="2015-07" db="EMBL/GenBank/DDBJ databases">
        <title>Comparative genomics of the Sigatoka disease complex on banana suggests a link between parallel evolutionary changes in Pseudocercospora fijiensis and Pseudocercospora eumusae and increased virulence on the banana host.</title>
        <authorList>
            <person name="Chang T.-C."/>
            <person name="Salvucci A."/>
            <person name="Crous P.W."/>
            <person name="Stergiopoulos I."/>
        </authorList>
    </citation>
    <scope>NUCLEOTIDE SEQUENCE [LARGE SCALE GENOMIC DNA]</scope>
    <source>
        <strain evidence="11 12">CBS 116634</strain>
    </source>
</reference>
<dbReference type="OrthoDB" id="9971669at2759"/>
<keyword evidence="9" id="KW-0325">Glycoprotein</keyword>
<evidence type="ECO:0000256" key="10">
    <source>
        <dbReference type="SAM" id="Phobius"/>
    </source>
</evidence>
<evidence type="ECO:0000256" key="1">
    <source>
        <dbReference type="ARBA" id="ARBA00004477"/>
    </source>
</evidence>
<evidence type="ECO:0000313" key="12">
    <source>
        <dbReference type="Proteomes" id="UP000073492"/>
    </source>
</evidence>
<dbReference type="Proteomes" id="UP000073492">
    <property type="component" value="Unassembled WGS sequence"/>
</dbReference>
<evidence type="ECO:0000256" key="9">
    <source>
        <dbReference type="ARBA" id="ARBA00023180"/>
    </source>
</evidence>
<evidence type="ECO:0000256" key="3">
    <source>
        <dbReference type="ARBA" id="ARBA00005316"/>
    </source>
</evidence>
<keyword evidence="8 10" id="KW-0472">Membrane</keyword>
<dbReference type="EMBL" id="LFZO01000411">
    <property type="protein sequence ID" value="KXT08714.1"/>
    <property type="molecule type" value="Genomic_DNA"/>
</dbReference>
<dbReference type="AlphaFoldDB" id="A0A139I1X5"/>
<protein>
    <recommendedName>
        <fullName evidence="13">GPI transamidase component PIG-S</fullName>
    </recommendedName>
</protein>
<evidence type="ECO:0000256" key="6">
    <source>
        <dbReference type="ARBA" id="ARBA00022824"/>
    </source>
</evidence>
<evidence type="ECO:0000256" key="2">
    <source>
        <dbReference type="ARBA" id="ARBA00004687"/>
    </source>
</evidence>
<dbReference type="PANTHER" id="PTHR21072:SF13">
    <property type="entry name" value="GPI TRANSAMIDASE COMPONENT PIG-S"/>
    <property type="match status" value="1"/>
</dbReference>
<evidence type="ECO:0000256" key="5">
    <source>
        <dbReference type="ARBA" id="ARBA00022692"/>
    </source>
</evidence>
<keyword evidence="4" id="KW-0337">GPI-anchor biosynthesis</keyword>
<organism evidence="11 12">
    <name type="scientific">Pseudocercospora musae</name>
    <dbReference type="NCBI Taxonomy" id="113226"/>
    <lineage>
        <taxon>Eukaryota</taxon>
        <taxon>Fungi</taxon>
        <taxon>Dikarya</taxon>
        <taxon>Ascomycota</taxon>
        <taxon>Pezizomycotina</taxon>
        <taxon>Dothideomycetes</taxon>
        <taxon>Dothideomycetidae</taxon>
        <taxon>Mycosphaerellales</taxon>
        <taxon>Mycosphaerellaceae</taxon>
        <taxon>Pseudocercospora</taxon>
    </lineage>
</organism>
<comment type="similarity">
    <text evidence="3">Belongs to the PIGS family.</text>
</comment>
<gene>
    <name evidence="11" type="ORF">AC579_1573</name>
</gene>
<dbReference type="GO" id="GO:0016255">
    <property type="term" value="P:attachment of GPI anchor to protein"/>
    <property type="evidence" value="ECO:0007669"/>
    <property type="project" value="InterPro"/>
</dbReference>
<dbReference type="GO" id="GO:0042765">
    <property type="term" value="C:GPI-anchor transamidase complex"/>
    <property type="evidence" value="ECO:0007669"/>
    <property type="project" value="InterPro"/>
</dbReference>
<comment type="subcellular location">
    <subcellularLocation>
        <location evidence="1">Endoplasmic reticulum membrane</location>
        <topology evidence="1">Multi-pass membrane protein</topology>
    </subcellularLocation>
</comment>
<evidence type="ECO:0000256" key="4">
    <source>
        <dbReference type="ARBA" id="ARBA00022502"/>
    </source>
</evidence>
<dbReference type="PANTHER" id="PTHR21072">
    <property type="entry name" value="GPI TRANSAMIDASE COMPONENT PIG-S"/>
    <property type="match status" value="1"/>
</dbReference>
<keyword evidence="12" id="KW-1185">Reference proteome</keyword>
<proteinExistence type="inferred from homology"/>